<dbReference type="EMBL" id="JJQI01000066">
    <property type="protein sequence ID" value="KKH39252.1"/>
    <property type="molecule type" value="Genomic_DNA"/>
</dbReference>
<dbReference type="GeneID" id="24865423"/>
<evidence type="ECO:0000313" key="48">
    <source>
        <dbReference type="Proteomes" id="UP000034566"/>
    </source>
</evidence>
<evidence type="ECO:0000313" key="26">
    <source>
        <dbReference type="EMBL" id="KKH86021.1"/>
    </source>
</evidence>
<accession>A0A0F8BG33</accession>
<dbReference type="Proteomes" id="UP000034937">
    <property type="component" value="Unassembled WGS sequence"/>
</dbReference>
<evidence type="ECO:0000313" key="24">
    <source>
        <dbReference type="EMBL" id="KKH70734.1"/>
    </source>
</evidence>
<evidence type="ECO:0000313" key="12">
    <source>
        <dbReference type="EMBL" id="KKH24360.1"/>
    </source>
</evidence>
<dbReference type="Proteomes" id="UP000034872">
    <property type="component" value="Unassembled WGS sequence"/>
</dbReference>
<dbReference type="EMBL" id="JJQH01000015">
    <property type="protein sequence ID" value="KKH44286.1"/>
    <property type="molecule type" value="Genomic_DNA"/>
</dbReference>
<sequence length="114" mass="12911">MPNLFLQGLQCQKGTGLLQTSFSSAVQRIITIYISTDRDRIDKRVRQLTSVMGLPIAKLTDEDTKGYGLAIEADIKYRRTRPAGDNYHKHRSENDSGYLMHEVSALIPTKMIQL</sequence>
<evidence type="ECO:0000313" key="58">
    <source>
        <dbReference type="Proteomes" id="UP000034872"/>
    </source>
</evidence>
<evidence type="ECO:0000313" key="22">
    <source>
        <dbReference type="EMBL" id="KKH69460.1"/>
    </source>
</evidence>
<dbReference type="Proteomes" id="UP000034021">
    <property type="component" value="Unassembled WGS sequence"/>
</dbReference>
<organism evidence="1 40">
    <name type="scientific">Methanosarcina mazei</name>
    <name type="common">Methanosarcina frisia</name>
    <dbReference type="NCBI Taxonomy" id="2209"/>
    <lineage>
        <taxon>Archaea</taxon>
        <taxon>Methanobacteriati</taxon>
        <taxon>Methanobacteriota</taxon>
        <taxon>Stenosarchaea group</taxon>
        <taxon>Methanomicrobia</taxon>
        <taxon>Methanosarcinales</taxon>
        <taxon>Methanosarcinaceae</taxon>
        <taxon>Methanosarcina</taxon>
    </lineage>
</organism>
<evidence type="ECO:0000313" key="54">
    <source>
        <dbReference type="Proteomes" id="UP000034692"/>
    </source>
</evidence>
<dbReference type="EMBL" id="JJOS01000026">
    <property type="protein sequence ID" value="KKG05107.1"/>
    <property type="molecule type" value="Genomic_DNA"/>
</dbReference>
<dbReference type="EMBL" id="JJPJ01000069">
    <property type="protein sequence ID" value="KKG62336.1"/>
    <property type="molecule type" value="Genomic_DNA"/>
</dbReference>
<reference evidence="32 33" key="1">
    <citation type="journal article" date="2015" name="ISME J.">
        <title>Genomic and phenotypic differentiation among Methanosarcina mazei populations from Columbia River sediment.</title>
        <authorList>
            <person name="Youngblut N.D."/>
            <person name="Wirth J.S."/>
            <person name="Henriksen J.R."/>
            <person name="Smith M."/>
            <person name="Simon H."/>
            <person name="Metcalf W.W."/>
            <person name="Whitaker R.J."/>
        </authorList>
    </citation>
    <scope>NUCLEOTIDE SEQUENCE [LARGE SCALE GENOMIC DNA]</scope>
    <source>
        <strain evidence="10 39">1.F.A.1A.3</strain>
        <strain evidence="11 55">1.F.A.1B.3</strain>
        <strain evidence="12 35">1.F.A.1B.4</strain>
        <strain evidence="13 47">1.H.A.0.1</strain>
        <strain evidence="15 56">1.H.A.1A.1</strain>
        <strain evidence="17 37">1.H.A.1A.3</strain>
        <strain evidence="14 53">1.H.A.1A.4</strain>
        <strain evidence="16 32">1.H.A.1A.6</strain>
        <strain evidence="18 45">1.H.A.2.1</strain>
        <strain evidence="19 43">1.H.A.2.3</strain>
        <strain evidence="20 54">1.H.A.2.7</strain>
        <strain evidence="21">1.H.A.2.8</strain>
        <strain evidence="22 34">1.H.M.0.1</strain>
        <strain evidence="23 59">1.H.M.1A.1</strain>
        <strain evidence="24 38">1.H.M.1A.2</strain>
        <strain evidence="25 57">1.H.M.1A.3</strain>
        <strain evidence="26 41">1.H.M.2.1</strain>
        <strain evidence="27 60">1.H.M.2.3</strain>
        <strain evidence="29 52">1.H.M.2.4</strain>
        <strain evidence="28 58">1.H.T.2.1</strain>
        <strain evidence="30 33">1.H.T.2.3</strain>
        <strain evidence="1 40">2.F.A.2.3</strain>
        <strain evidence="3 49">2.F.A.2.4</strain>
        <strain evidence="2 50">2.F.T.0.2</strain>
        <strain evidence="4 42">3.F.T.1A.1</strain>
        <strain evidence="6 46">3.F.T.1A.2</strain>
        <strain evidence="5 48">3.F.T.1A.4</strain>
        <strain evidence="7 36">3.H.A.2.1</strain>
        <strain evidence="8 51">3.H.M.1A.1</strain>
        <strain evidence="9 44">3.H.M.1B.5</strain>
    </source>
</reference>
<dbReference type="Proteomes" id="UP000034578">
    <property type="component" value="Unassembled WGS sequence"/>
</dbReference>
<evidence type="ECO:0000313" key="34">
    <source>
        <dbReference type="Proteomes" id="UP000033933"/>
    </source>
</evidence>
<dbReference type="Proteomes" id="UP000467371">
    <property type="component" value="Chromosome"/>
</dbReference>
<dbReference type="Proteomes" id="UP000034597">
    <property type="component" value="Unassembled WGS sequence"/>
</dbReference>
<dbReference type="EMBL" id="JJOT01000023">
    <property type="protein sequence ID" value="KKG05032.1"/>
    <property type="molecule type" value="Genomic_DNA"/>
</dbReference>
<dbReference type="Proteomes" id="UP000034657">
    <property type="component" value="Unassembled WGS sequence"/>
</dbReference>
<dbReference type="EMBL" id="JJQP01000062">
    <property type="protein sequence ID" value="KKH69306.1"/>
    <property type="molecule type" value="Genomic_DNA"/>
</dbReference>
<dbReference type="EMBL" id="JJQX01000029">
    <property type="protein sequence ID" value="KKH99001.1"/>
    <property type="molecule type" value="Genomic_DNA"/>
</dbReference>
<dbReference type="EMBL" id="JJQJ01000219">
    <property type="protein sequence ID" value="KKH44110.1"/>
    <property type="molecule type" value="Genomic_DNA"/>
</dbReference>
<dbReference type="EMBL" id="JJOR01000112">
    <property type="protein sequence ID" value="KKG02287.1"/>
    <property type="molecule type" value="Genomic_DNA"/>
</dbReference>
<evidence type="ECO:0000313" key="18">
    <source>
        <dbReference type="EMBL" id="KKH45152.1"/>
    </source>
</evidence>
<evidence type="ECO:0000313" key="32">
    <source>
        <dbReference type="Proteomes" id="UP000033864"/>
    </source>
</evidence>
<dbReference type="Proteomes" id="UP000034142">
    <property type="component" value="Unassembled WGS sequence"/>
</dbReference>
<evidence type="ECO:0000313" key="17">
    <source>
        <dbReference type="EMBL" id="KKH44286.1"/>
    </source>
</evidence>
<dbReference type="Proteomes" id="UP000034338">
    <property type="component" value="Unassembled WGS sequence"/>
</dbReference>
<evidence type="ECO:0000313" key="59">
    <source>
        <dbReference type="Proteomes" id="UP000034925"/>
    </source>
</evidence>
<evidence type="ECO:0000313" key="52">
    <source>
        <dbReference type="Proteomes" id="UP000034668"/>
    </source>
</evidence>
<evidence type="ECO:0000313" key="25">
    <source>
        <dbReference type="EMBL" id="KKH72194.1"/>
    </source>
</evidence>
<dbReference type="Proteomes" id="UP000034188">
    <property type="component" value="Unassembled WGS sequence"/>
</dbReference>
<proteinExistence type="predicted"/>
<dbReference type="RefSeq" id="WP_048038870.1">
    <property type="nucleotide sequence ID" value="NZ_CP042908.1"/>
</dbReference>
<dbReference type="EMBL" id="JJQB01000057">
    <property type="protein sequence ID" value="KKH20964.1"/>
    <property type="molecule type" value="Genomic_DNA"/>
</dbReference>
<evidence type="ECO:0000313" key="4">
    <source>
        <dbReference type="EMBL" id="KKG49457.1"/>
    </source>
</evidence>
<dbReference type="EMBL" id="JJQZ01000143">
    <property type="protein sequence ID" value="KKH92839.1"/>
    <property type="molecule type" value="Genomic_DNA"/>
</dbReference>
<dbReference type="Proteomes" id="UP000034842">
    <property type="component" value="Unassembled WGS sequence"/>
</dbReference>
<evidence type="ECO:0000313" key="35">
    <source>
        <dbReference type="Proteomes" id="UP000033987"/>
    </source>
</evidence>
<evidence type="ECO:0000313" key="60">
    <source>
        <dbReference type="Proteomes" id="UP000034937"/>
    </source>
</evidence>
<evidence type="ECO:0000313" key="8">
    <source>
        <dbReference type="EMBL" id="KKG87266.1"/>
    </source>
</evidence>
<evidence type="ECO:0000313" key="3">
    <source>
        <dbReference type="EMBL" id="KKG05107.1"/>
    </source>
</evidence>
<evidence type="ECO:0000313" key="45">
    <source>
        <dbReference type="Proteomes" id="UP000034259"/>
    </source>
</evidence>
<dbReference type="EMBL" id="JJQU01000112">
    <property type="protein sequence ID" value="KKH86021.1"/>
    <property type="molecule type" value="Genomic_DNA"/>
</dbReference>
<evidence type="ECO:0000313" key="31">
    <source>
        <dbReference type="EMBL" id="QIB91589.1"/>
    </source>
</evidence>
<evidence type="ECO:0000313" key="27">
    <source>
        <dbReference type="EMBL" id="KKH87407.1"/>
    </source>
</evidence>
<evidence type="ECO:0000313" key="40">
    <source>
        <dbReference type="Proteomes" id="UP000034142"/>
    </source>
</evidence>
<evidence type="ECO:0000313" key="53">
    <source>
        <dbReference type="Proteomes" id="UP000034672"/>
    </source>
</evidence>
<evidence type="ECO:0000313" key="1">
    <source>
        <dbReference type="EMBL" id="KKG02287.1"/>
    </source>
</evidence>
<dbReference type="Proteomes" id="UP000034733">
    <property type="component" value="Unassembled WGS sequence"/>
</dbReference>
<evidence type="ECO:0000313" key="6">
    <source>
        <dbReference type="EMBL" id="KKG62336.1"/>
    </source>
</evidence>
<evidence type="ECO:0000313" key="47">
    <source>
        <dbReference type="Proteomes" id="UP000034338"/>
    </source>
</evidence>
<dbReference type="GeneID" id="44087786"/>
<evidence type="ECO:0000313" key="44">
    <source>
        <dbReference type="Proteomes" id="UP000034253"/>
    </source>
</evidence>
<evidence type="ECO:0000313" key="13">
    <source>
        <dbReference type="EMBL" id="KKH30003.1"/>
    </source>
</evidence>
<dbReference type="EMBL" id="JJPW01000110">
    <property type="protein sequence ID" value="KKG97324.1"/>
    <property type="molecule type" value="Genomic_DNA"/>
</dbReference>
<dbReference type="EMBL" id="JJPI01000149">
    <property type="protein sequence ID" value="KKG49457.1"/>
    <property type="molecule type" value="Genomic_DNA"/>
</dbReference>
<dbReference type="PATRIC" id="fig|2209.42.peg.300"/>
<dbReference type="Proteomes" id="UP000034232">
    <property type="component" value="Unassembled WGS sequence"/>
</dbReference>
<evidence type="ECO:0000313" key="39">
    <source>
        <dbReference type="Proteomes" id="UP000034064"/>
    </source>
</evidence>
<evidence type="ECO:0000313" key="2">
    <source>
        <dbReference type="EMBL" id="KKG05032.1"/>
    </source>
</evidence>
<dbReference type="EMBL" id="JJQC01000027">
    <property type="protein sequence ID" value="KKH24360.1"/>
    <property type="molecule type" value="Genomic_DNA"/>
</dbReference>
<evidence type="ECO:0000313" key="51">
    <source>
        <dbReference type="Proteomes" id="UP000034657"/>
    </source>
</evidence>
<evidence type="ECO:0000313" key="30">
    <source>
        <dbReference type="EMBL" id="KKI03967.1"/>
    </source>
</evidence>
<evidence type="ECO:0000313" key="11">
    <source>
        <dbReference type="EMBL" id="KKH20964.1"/>
    </source>
</evidence>
<evidence type="ECO:0000313" key="23">
    <source>
        <dbReference type="EMBL" id="KKH70650.1"/>
    </source>
</evidence>
<evidence type="ECO:0000313" key="20">
    <source>
        <dbReference type="EMBL" id="KKH59072.1"/>
    </source>
</evidence>
<dbReference type="Proteomes" id="UP000034758">
    <property type="component" value="Unassembled WGS sequence"/>
</dbReference>
<dbReference type="Proteomes" id="UP000034566">
    <property type="component" value="Unassembled WGS sequence"/>
</dbReference>
<dbReference type="EMBL" id="JJQT01000246">
    <property type="protein sequence ID" value="KKH72194.1"/>
    <property type="molecule type" value="Genomic_DNA"/>
</dbReference>
<evidence type="ECO:0000313" key="46">
    <source>
        <dbReference type="Proteomes" id="UP000034279"/>
    </source>
</evidence>
<evidence type="ECO:0000313" key="14">
    <source>
        <dbReference type="EMBL" id="KKH39252.1"/>
    </source>
</evidence>
<protein>
    <submittedName>
        <fullName evidence="1">Uncharacterized protein</fullName>
    </submittedName>
</protein>
<dbReference type="EMBL" id="CP042908">
    <property type="protein sequence ID" value="QIB91589.1"/>
    <property type="molecule type" value="Genomic_DNA"/>
</dbReference>
<dbReference type="Proteomes" id="UP000034064">
    <property type="component" value="Unassembled WGS sequence"/>
</dbReference>
<evidence type="ECO:0000313" key="7">
    <source>
        <dbReference type="EMBL" id="KKG76204.1"/>
    </source>
</evidence>
<dbReference type="EMBL" id="JJQQ01000029">
    <property type="protein sequence ID" value="KKH69460.1"/>
    <property type="molecule type" value="Genomic_DNA"/>
</dbReference>
<evidence type="ECO:0000313" key="43">
    <source>
        <dbReference type="Proteomes" id="UP000034232"/>
    </source>
</evidence>
<dbReference type="Proteomes" id="UP000033987">
    <property type="component" value="Unassembled WGS sequence"/>
</dbReference>
<dbReference type="Proteomes" id="UP000034279">
    <property type="component" value="Unassembled WGS sequence"/>
</dbReference>
<evidence type="ECO:0000313" key="38">
    <source>
        <dbReference type="Proteomes" id="UP000034040"/>
    </source>
</evidence>
<evidence type="ECO:0000313" key="37">
    <source>
        <dbReference type="Proteomes" id="UP000034021"/>
    </source>
</evidence>
<evidence type="ECO:0000313" key="61">
    <source>
        <dbReference type="Proteomes" id="UP000467371"/>
    </source>
</evidence>
<evidence type="ECO:0000313" key="15">
    <source>
        <dbReference type="EMBL" id="KKH40278.1"/>
    </source>
</evidence>
<evidence type="ECO:0000313" key="28">
    <source>
        <dbReference type="EMBL" id="KKH92839.1"/>
    </source>
</evidence>
<dbReference type="EMBL" id="JJRA01000072">
    <property type="protein sequence ID" value="KKI03967.1"/>
    <property type="molecule type" value="Genomic_DNA"/>
</dbReference>
<dbReference type="EMBL" id="JJPT01000166">
    <property type="protein sequence ID" value="KKG87266.1"/>
    <property type="molecule type" value="Genomic_DNA"/>
</dbReference>
<dbReference type="EMBL" id="JJQK01000258">
    <property type="protein sequence ID" value="KKH45152.1"/>
    <property type="molecule type" value="Genomic_DNA"/>
</dbReference>
<dbReference type="EMBL" id="JJQS01000153">
    <property type="protein sequence ID" value="KKH70734.1"/>
    <property type="molecule type" value="Genomic_DNA"/>
</dbReference>
<evidence type="ECO:0000313" key="5">
    <source>
        <dbReference type="EMBL" id="KKG57323.1"/>
    </source>
</evidence>
<dbReference type="Proteomes" id="UP000033864">
    <property type="component" value="Unassembled WGS sequence"/>
</dbReference>
<evidence type="ECO:0000313" key="33">
    <source>
        <dbReference type="Proteomes" id="UP000033885"/>
    </source>
</evidence>
<dbReference type="EMBL" id="JJQA01000085">
    <property type="protein sequence ID" value="KKH15605.1"/>
    <property type="molecule type" value="Genomic_DNA"/>
</dbReference>
<evidence type="ECO:0000313" key="36">
    <source>
        <dbReference type="Proteomes" id="UP000034001"/>
    </source>
</evidence>
<dbReference type="Proteomes" id="UP000034001">
    <property type="component" value="Unassembled WGS sequence"/>
</dbReference>
<dbReference type="Proteomes" id="UP000034692">
    <property type="component" value="Unassembled WGS sequence"/>
</dbReference>
<evidence type="ECO:0000313" key="50">
    <source>
        <dbReference type="Proteomes" id="UP000034597"/>
    </source>
</evidence>
<dbReference type="Proteomes" id="UP000034259">
    <property type="component" value="Unassembled WGS sequence"/>
</dbReference>
<dbReference type="AlphaFoldDB" id="A0A0F8BG33"/>
<reference evidence="31 61" key="2">
    <citation type="journal article" date="2020" name="Environ. Microbiol. Rep.">
        <title>Redox cycling of Fe(II) and Fe(III) in magnetite accelerates aceticlastic methanogenesis by Methanosarcina mazei.</title>
        <authorList>
            <person name="Wang H."/>
            <person name="Byrne J.M."/>
            <person name="Liu P."/>
            <person name="Liu J."/>
            <person name="Dong X."/>
            <person name="Lu Y."/>
        </authorList>
    </citation>
    <scope>NUCLEOTIDE SEQUENCE [LARGE SCALE GENOMIC DNA]</scope>
    <source>
        <strain evidence="31">Zm-15</strain>
        <strain evidence="61">zm-15</strain>
    </source>
</reference>
<evidence type="ECO:0000313" key="16">
    <source>
        <dbReference type="EMBL" id="KKH44110.1"/>
    </source>
</evidence>
<dbReference type="Proteomes" id="UP000034152">
    <property type="component" value="Unassembled WGS sequence"/>
</dbReference>
<evidence type="ECO:0000313" key="41">
    <source>
        <dbReference type="Proteomes" id="UP000034152"/>
    </source>
</evidence>
<dbReference type="Proteomes" id="UP000034668">
    <property type="component" value="Unassembled WGS sequence"/>
</dbReference>
<dbReference type="EMBL" id="JJQG01000056">
    <property type="protein sequence ID" value="KKH40278.1"/>
    <property type="molecule type" value="Genomic_DNA"/>
</dbReference>
<dbReference type="Proteomes" id="UP000034672">
    <property type="component" value="Unassembled WGS sequence"/>
</dbReference>
<evidence type="ECO:0000313" key="57">
    <source>
        <dbReference type="Proteomes" id="UP000034842"/>
    </source>
</evidence>
<dbReference type="EMBL" id="JJPO01000016">
    <property type="protein sequence ID" value="KKG76204.1"/>
    <property type="molecule type" value="Genomic_DNA"/>
</dbReference>
<dbReference type="Proteomes" id="UP000033885">
    <property type="component" value="Unassembled WGS sequence"/>
</dbReference>
<dbReference type="Proteomes" id="UP000034925">
    <property type="component" value="Unassembled WGS sequence"/>
</dbReference>
<evidence type="ECO:0000313" key="21">
    <source>
        <dbReference type="EMBL" id="KKH69306.1"/>
    </source>
</evidence>
<evidence type="ECO:0000313" key="29">
    <source>
        <dbReference type="EMBL" id="KKH99001.1"/>
    </source>
</evidence>
<dbReference type="Proteomes" id="UP000034040">
    <property type="component" value="Unassembled WGS sequence"/>
</dbReference>
<dbReference type="EMBL" id="JJQF01000088">
    <property type="protein sequence ID" value="KKH30003.1"/>
    <property type="molecule type" value="Genomic_DNA"/>
</dbReference>
<dbReference type="Proteomes" id="UP000034253">
    <property type="component" value="Unassembled WGS sequence"/>
</dbReference>
<dbReference type="EMBL" id="JJQR01000171">
    <property type="protein sequence ID" value="KKH70650.1"/>
    <property type="molecule type" value="Genomic_DNA"/>
</dbReference>
<dbReference type="EMBL" id="JJQM01000025">
    <property type="protein sequence ID" value="KKH58124.1"/>
    <property type="molecule type" value="Genomic_DNA"/>
</dbReference>
<evidence type="ECO:0000313" key="10">
    <source>
        <dbReference type="EMBL" id="KKH15605.1"/>
    </source>
</evidence>
<keyword evidence="49" id="KW-1185">Reference proteome</keyword>
<evidence type="ECO:0000313" key="9">
    <source>
        <dbReference type="EMBL" id="KKG97324.1"/>
    </source>
</evidence>
<evidence type="ECO:0000313" key="19">
    <source>
        <dbReference type="EMBL" id="KKH58124.1"/>
    </source>
</evidence>
<dbReference type="EMBL" id="JJQW01000079">
    <property type="protein sequence ID" value="KKH87407.1"/>
    <property type="molecule type" value="Genomic_DNA"/>
</dbReference>
<dbReference type="Proteomes" id="UP000033933">
    <property type="component" value="Unassembled WGS sequence"/>
</dbReference>
<name>A0A0F8BG33_METMZ</name>
<dbReference type="EMBL" id="JJQO01000331">
    <property type="protein sequence ID" value="KKH59072.1"/>
    <property type="molecule type" value="Genomic_DNA"/>
</dbReference>
<evidence type="ECO:0000313" key="42">
    <source>
        <dbReference type="Proteomes" id="UP000034188"/>
    </source>
</evidence>
<gene>
    <name evidence="1" type="ORF">DU31_09305</name>
    <name evidence="4" type="ORF">DU33_01365</name>
    <name evidence="13" type="ORF">DU37_08530</name>
    <name evidence="2" type="ORF">DU40_03660</name>
    <name evidence="10" type="ORF">DU44_10900</name>
    <name evidence="5" type="ORF">DU45_11500</name>
    <name evidence="3" type="ORF">DU47_16205</name>
    <name evidence="11" type="ORF">DU48_12375</name>
    <name evidence="17" type="ORF">DU50_10080</name>
    <name evidence="15" type="ORF">DU54_09265</name>
    <name evidence="9" type="ORF">DU56_11290</name>
    <name evidence="7" type="ORF">DU63_07020</name>
    <name evidence="6" type="ORF">DU64_10635</name>
    <name evidence="12" type="ORF">DU65_17955</name>
    <name evidence="8" type="ORF">DU69_15310</name>
    <name evidence="14" type="ORF">DU71_09765</name>
    <name evidence="18" type="ORF">DU72_05645</name>
    <name evidence="21" type="ORF">DU73_15410</name>
    <name evidence="20" type="ORF">DU75_10005</name>
    <name evidence="19" type="ORF">DU76_08985</name>
    <name evidence="24" type="ORF">DU77_11615</name>
    <name evidence="25" type="ORF">DU78_19590</name>
    <name evidence="29" type="ORF">DU79_07795</name>
    <name evidence="26" type="ORF">DU80_16330</name>
    <name evidence="30" type="ORF">DU81_10895</name>
    <name evidence="28" type="ORF">DU84_10710</name>
    <name evidence="16" type="ORF">DU85_04895</name>
    <name evidence="23" type="ORF">DU86_10510</name>
    <name evidence="22" type="ORF">DU87_11450</name>
    <name evidence="27" type="ORF">DU88_09150</name>
    <name evidence="31" type="ORF">FQU78_11535</name>
</gene>
<evidence type="ECO:0000313" key="56">
    <source>
        <dbReference type="Proteomes" id="UP000034758"/>
    </source>
</evidence>
<evidence type="ECO:0000313" key="55">
    <source>
        <dbReference type="Proteomes" id="UP000034733"/>
    </source>
</evidence>
<dbReference type="EMBL" id="JJPK01000132">
    <property type="protein sequence ID" value="KKG57323.1"/>
    <property type="molecule type" value="Genomic_DNA"/>
</dbReference>
<evidence type="ECO:0000313" key="49">
    <source>
        <dbReference type="Proteomes" id="UP000034578"/>
    </source>
</evidence>